<comment type="caution">
    <text evidence="2">The sequence shown here is derived from an EMBL/GenBank/DDBJ whole genome shotgun (WGS) entry which is preliminary data.</text>
</comment>
<dbReference type="Proteomes" id="UP001331761">
    <property type="component" value="Unassembled WGS sequence"/>
</dbReference>
<reference evidence="2 3" key="1">
    <citation type="submission" date="2019-10" db="EMBL/GenBank/DDBJ databases">
        <title>Assembly and Annotation for the nematode Trichostrongylus colubriformis.</title>
        <authorList>
            <person name="Martin J."/>
        </authorList>
    </citation>
    <scope>NUCLEOTIDE SEQUENCE [LARGE SCALE GENOMIC DNA]</scope>
    <source>
        <strain evidence="2">G859</strain>
        <tissue evidence="2">Whole worm</tissue>
    </source>
</reference>
<dbReference type="InterPro" id="IPR010920">
    <property type="entry name" value="LSM_dom_sf"/>
</dbReference>
<feature type="domain" description="Ataxin 2 SM" evidence="1">
    <location>
        <begin position="18"/>
        <end position="95"/>
    </location>
</feature>
<gene>
    <name evidence="2" type="ORF">GCK32_019086</name>
</gene>
<dbReference type="SUPFAM" id="SSF50182">
    <property type="entry name" value="Sm-like ribonucleoproteins"/>
    <property type="match status" value="1"/>
</dbReference>
<dbReference type="InterPro" id="IPR025852">
    <property type="entry name" value="SM_dom_ATX"/>
</dbReference>
<keyword evidence="3" id="KW-1185">Reference proteome</keyword>
<evidence type="ECO:0000313" key="3">
    <source>
        <dbReference type="Proteomes" id="UP001331761"/>
    </source>
</evidence>
<proteinExistence type="predicted"/>
<sequence length="155" mass="17740">MDQNFCSLQSQVDGIYANHALLTIINDLVGKEVLVEAVDGAKYSGIFTACSPEFDIGLRHAYKITTGNMTNLLPKKEDMTTKMLFKFSDIVAMSALMNEEKMIRGLCHFLFSHLFRFFFLIELLHFLKLFGINHEVSSSLKQCFYVLKECCNFLM</sequence>
<dbReference type="AlphaFoldDB" id="A0AAN8IJB8"/>
<name>A0AAN8IJB8_TRICO</name>
<evidence type="ECO:0000313" key="2">
    <source>
        <dbReference type="EMBL" id="KAK5971432.1"/>
    </source>
</evidence>
<protein>
    <submittedName>
        <fullName evidence="2">SM-ATX domain-containing protein</fullName>
    </submittedName>
</protein>
<dbReference type="EMBL" id="WIXE01017790">
    <property type="protein sequence ID" value="KAK5971432.1"/>
    <property type="molecule type" value="Genomic_DNA"/>
</dbReference>
<evidence type="ECO:0000259" key="1">
    <source>
        <dbReference type="Pfam" id="PF14438"/>
    </source>
</evidence>
<accession>A0AAN8IJB8</accession>
<organism evidence="2 3">
    <name type="scientific">Trichostrongylus colubriformis</name>
    <name type="common">Black scour worm</name>
    <dbReference type="NCBI Taxonomy" id="6319"/>
    <lineage>
        <taxon>Eukaryota</taxon>
        <taxon>Metazoa</taxon>
        <taxon>Ecdysozoa</taxon>
        <taxon>Nematoda</taxon>
        <taxon>Chromadorea</taxon>
        <taxon>Rhabditida</taxon>
        <taxon>Rhabditina</taxon>
        <taxon>Rhabditomorpha</taxon>
        <taxon>Strongyloidea</taxon>
        <taxon>Trichostrongylidae</taxon>
        <taxon>Trichostrongylus</taxon>
    </lineage>
</organism>
<dbReference type="Pfam" id="PF14438">
    <property type="entry name" value="SM-ATX"/>
    <property type="match status" value="1"/>
</dbReference>